<dbReference type="PIRSF" id="PIRSF033913">
    <property type="entry name" value="S-S_format_DsbB"/>
    <property type="match status" value="1"/>
</dbReference>
<dbReference type="EMBL" id="CP084930">
    <property type="protein sequence ID" value="USI72053.1"/>
    <property type="molecule type" value="Genomic_DNA"/>
</dbReference>
<gene>
    <name evidence="6" type="ORF">LHA26_12145</name>
</gene>
<dbReference type="Gene3D" id="1.20.1550.10">
    <property type="entry name" value="DsbB-like"/>
    <property type="match status" value="1"/>
</dbReference>
<dbReference type="Proteomes" id="UP001056937">
    <property type="component" value="Chromosome 1"/>
</dbReference>
<keyword evidence="2 5" id="KW-0812">Transmembrane</keyword>
<evidence type="ECO:0000256" key="4">
    <source>
        <dbReference type="ARBA" id="ARBA00023136"/>
    </source>
</evidence>
<comment type="subcellular location">
    <subcellularLocation>
        <location evidence="1">Membrane</location>
        <topology evidence="1">Multi-pass membrane protein</topology>
    </subcellularLocation>
</comment>
<accession>A0ABY4X580</accession>
<reference evidence="6" key="1">
    <citation type="journal article" date="2022" name="Toxins">
        <title>Genomic Analysis of Sphingopyxis sp. USTB-05 for Biodegrading Cyanobacterial Hepatotoxins.</title>
        <authorList>
            <person name="Liu C."/>
            <person name="Xu Q."/>
            <person name="Zhao Z."/>
            <person name="Zhang H."/>
            <person name="Liu X."/>
            <person name="Yin C."/>
            <person name="Liu Y."/>
            <person name="Yan H."/>
        </authorList>
    </citation>
    <scope>NUCLEOTIDE SEQUENCE</scope>
    <source>
        <strain evidence="6">NBD5</strain>
    </source>
</reference>
<evidence type="ECO:0000256" key="3">
    <source>
        <dbReference type="ARBA" id="ARBA00022989"/>
    </source>
</evidence>
<dbReference type="InterPro" id="IPR003752">
    <property type="entry name" value="DiS_bond_form_DsbB/BdbC"/>
</dbReference>
<dbReference type="RefSeq" id="WP_252165862.1">
    <property type="nucleotide sequence ID" value="NZ_CP084930.1"/>
</dbReference>
<evidence type="ECO:0000256" key="1">
    <source>
        <dbReference type="ARBA" id="ARBA00004141"/>
    </source>
</evidence>
<feature type="transmembrane region" description="Helical" evidence="5">
    <location>
        <begin position="40"/>
        <end position="57"/>
    </location>
</feature>
<sequence>MTNLSRARLIAILVPNALLWGAIASQYLGHLHPCEMCLWQRWPHLAAILLALGAILLRRTPGPSRALTALAALAILASGAIGLFHAGVEQGWWHGVTTCAAPPVSGSPQDVLAQIMAAPIVRCDQIQWSLLGLSLAAWNALLSILSGSVILWLISKSR</sequence>
<dbReference type="InterPro" id="IPR024199">
    <property type="entry name" value="Uncharacterised_DsbB"/>
</dbReference>
<keyword evidence="7" id="KW-1185">Reference proteome</keyword>
<dbReference type="Pfam" id="PF02600">
    <property type="entry name" value="DsbB"/>
    <property type="match status" value="1"/>
</dbReference>
<feature type="transmembrane region" description="Helical" evidence="5">
    <location>
        <begin position="135"/>
        <end position="154"/>
    </location>
</feature>
<dbReference type="SUPFAM" id="SSF158442">
    <property type="entry name" value="DsbB-like"/>
    <property type="match status" value="1"/>
</dbReference>
<feature type="transmembrane region" description="Helical" evidence="5">
    <location>
        <begin position="69"/>
        <end position="88"/>
    </location>
</feature>
<evidence type="ECO:0000313" key="6">
    <source>
        <dbReference type="EMBL" id="USI72053.1"/>
    </source>
</evidence>
<evidence type="ECO:0000256" key="2">
    <source>
        <dbReference type="ARBA" id="ARBA00022692"/>
    </source>
</evidence>
<proteinExistence type="predicted"/>
<name>A0ABY4X580_9SPHN</name>
<keyword evidence="4 5" id="KW-0472">Membrane</keyword>
<evidence type="ECO:0000256" key="5">
    <source>
        <dbReference type="SAM" id="Phobius"/>
    </source>
</evidence>
<dbReference type="InterPro" id="IPR023380">
    <property type="entry name" value="DsbB-like_sf"/>
</dbReference>
<keyword evidence="3 5" id="KW-1133">Transmembrane helix</keyword>
<protein>
    <submittedName>
        <fullName evidence="6">Disulfide bond formation protein B</fullName>
    </submittedName>
</protein>
<organism evidence="6 7">
    <name type="scientific">Sphingomonas morindae</name>
    <dbReference type="NCBI Taxonomy" id="1541170"/>
    <lineage>
        <taxon>Bacteria</taxon>
        <taxon>Pseudomonadati</taxon>
        <taxon>Pseudomonadota</taxon>
        <taxon>Alphaproteobacteria</taxon>
        <taxon>Sphingomonadales</taxon>
        <taxon>Sphingomonadaceae</taxon>
        <taxon>Sphingomonas</taxon>
    </lineage>
</organism>
<evidence type="ECO:0000313" key="7">
    <source>
        <dbReference type="Proteomes" id="UP001056937"/>
    </source>
</evidence>